<dbReference type="Proteomes" id="UP000184526">
    <property type="component" value="Unassembled WGS sequence"/>
</dbReference>
<sequence length="333" mass="37413">MKIKKLLSLALSTVMCFSLSACGTSSSPSNDKEKSLKEIDVILDWYPNAVHSFLYAAMDKGYFEEEGLKVNLKFPSNPTDPLALPAAKKADFGIYYMQDIIMARANEKVPVKSVGAIVQSPLNIVMSLKEKNITSPKDLVGKTVGYSSNPLSEEIIKTMLADINEDPNSVKLIDVGFELMSSMTTKQVDATIGALVNHEVPVMRKEGHEVDYFSPVDFGVPNYYELAFVTNENTSDELSTKFLKACEKGFKYTKENPDEALKILLSHEEKENFPLTESVEKESLDMLLPLMETKDSKFLNQDENVWQNNIDWLKEKGLIKEKINVNDIFKNLI</sequence>
<accession>A0A1M5TAU1</accession>
<feature type="signal peptide" evidence="1">
    <location>
        <begin position="1"/>
        <end position="21"/>
    </location>
</feature>
<keyword evidence="4" id="KW-1185">Reference proteome</keyword>
<reference evidence="3 4" key="1">
    <citation type="submission" date="2016-11" db="EMBL/GenBank/DDBJ databases">
        <authorList>
            <person name="Jaros S."/>
            <person name="Januszkiewicz K."/>
            <person name="Wedrychowicz H."/>
        </authorList>
    </citation>
    <scope>NUCLEOTIDE SEQUENCE [LARGE SCALE GENOMIC DNA]</scope>
    <source>
        <strain evidence="3 4">DSM 3089</strain>
    </source>
</reference>
<organism evidence="3 4">
    <name type="scientific">Clostridium collagenovorans DSM 3089</name>
    <dbReference type="NCBI Taxonomy" id="1121306"/>
    <lineage>
        <taxon>Bacteria</taxon>
        <taxon>Bacillati</taxon>
        <taxon>Bacillota</taxon>
        <taxon>Clostridia</taxon>
        <taxon>Eubacteriales</taxon>
        <taxon>Clostridiaceae</taxon>
        <taxon>Clostridium</taxon>
    </lineage>
</organism>
<dbReference type="Gene3D" id="3.40.190.10">
    <property type="entry name" value="Periplasmic binding protein-like II"/>
    <property type="match status" value="2"/>
</dbReference>
<evidence type="ECO:0000313" key="3">
    <source>
        <dbReference type="EMBL" id="SHH47483.1"/>
    </source>
</evidence>
<dbReference type="AlphaFoldDB" id="A0A1M5TAU1"/>
<dbReference type="EMBL" id="FQXP01000003">
    <property type="protein sequence ID" value="SHH47483.1"/>
    <property type="molecule type" value="Genomic_DNA"/>
</dbReference>
<evidence type="ECO:0000259" key="2">
    <source>
        <dbReference type="Pfam" id="PF09084"/>
    </source>
</evidence>
<dbReference type="STRING" id="1121306.SAMN02745196_00489"/>
<dbReference type="SUPFAM" id="SSF53850">
    <property type="entry name" value="Periplasmic binding protein-like II"/>
    <property type="match status" value="1"/>
</dbReference>
<feature type="chain" id="PRO_5038828412" evidence="1">
    <location>
        <begin position="22"/>
        <end position="333"/>
    </location>
</feature>
<dbReference type="InterPro" id="IPR015168">
    <property type="entry name" value="SsuA/THI5"/>
</dbReference>
<protein>
    <submittedName>
        <fullName evidence="3">Putative hydroxymethylpyrimidine transport system substrate-binding protein</fullName>
    </submittedName>
</protein>
<evidence type="ECO:0000313" key="4">
    <source>
        <dbReference type="Proteomes" id="UP000184526"/>
    </source>
</evidence>
<evidence type="ECO:0000256" key="1">
    <source>
        <dbReference type="SAM" id="SignalP"/>
    </source>
</evidence>
<dbReference type="Pfam" id="PF09084">
    <property type="entry name" value="NMT1"/>
    <property type="match status" value="1"/>
</dbReference>
<dbReference type="OrthoDB" id="9815602at2"/>
<dbReference type="PANTHER" id="PTHR31528">
    <property type="entry name" value="4-AMINO-5-HYDROXYMETHYL-2-METHYLPYRIMIDINE PHOSPHATE SYNTHASE THI11-RELATED"/>
    <property type="match status" value="1"/>
</dbReference>
<keyword evidence="1" id="KW-0732">Signal</keyword>
<gene>
    <name evidence="3" type="ORF">SAMN02745196_00489</name>
</gene>
<dbReference type="PANTHER" id="PTHR31528:SF3">
    <property type="entry name" value="THIAMINE BIOSYNTHESIS PROTEIN HI_0357-RELATED"/>
    <property type="match status" value="1"/>
</dbReference>
<feature type="domain" description="SsuA/THI5-like" evidence="2">
    <location>
        <begin position="48"/>
        <end position="260"/>
    </location>
</feature>
<dbReference type="PROSITE" id="PS51257">
    <property type="entry name" value="PROKAR_LIPOPROTEIN"/>
    <property type="match status" value="1"/>
</dbReference>
<proteinExistence type="predicted"/>
<dbReference type="InterPro" id="IPR027939">
    <property type="entry name" value="NMT1/THI5"/>
</dbReference>
<name>A0A1M5TAU1_9CLOT</name>
<dbReference type="RefSeq" id="WP_072829696.1">
    <property type="nucleotide sequence ID" value="NZ_FQXP01000003.1"/>
</dbReference>
<dbReference type="GO" id="GO:0009228">
    <property type="term" value="P:thiamine biosynthetic process"/>
    <property type="evidence" value="ECO:0007669"/>
    <property type="project" value="InterPro"/>
</dbReference>